<dbReference type="PANTHER" id="PTHR31415:SF52">
    <property type="entry name" value="LATE EMBRYOGENESIS ABUNDANT (LEA) HYDROXYPROLINE-RICH GLYCOPROTEIN FAMILY-RELATED"/>
    <property type="match status" value="1"/>
</dbReference>
<accession>A0A022QB75</accession>
<keyword evidence="2" id="KW-0472">Membrane</keyword>
<sequence>MKCFHLCSLIFVIATTIVVPLAIILSRSHFNGPRCYIKEFYVPALDLSLNPNISDNYNNNNKNTIIINPCLFFDLAFHNILESDLLYGDVNLTFSYGQSAVANYIVPSFYQTAGKTYYRREVVESRGVPWETALQAVLNRSTVVFRVDLVAWPSYYNGEFRGDSEKKNLTIGAYVQIDGSGMKVEKEDIRLDSAASQRGLGIMFLFPSLLVSSLHCLFV</sequence>
<reference evidence="3 4" key="1">
    <citation type="journal article" date="2013" name="Proc. Natl. Acad. Sci. U.S.A.">
        <title>Fine-scale variation in meiotic recombination in Mimulus inferred from population shotgun sequencing.</title>
        <authorList>
            <person name="Hellsten U."/>
            <person name="Wright K.M."/>
            <person name="Jenkins J."/>
            <person name="Shu S."/>
            <person name="Yuan Y."/>
            <person name="Wessler S.R."/>
            <person name="Schmutz J."/>
            <person name="Willis J.H."/>
            <person name="Rokhsar D.S."/>
        </authorList>
    </citation>
    <scope>NUCLEOTIDE SEQUENCE [LARGE SCALE GENOMIC DNA]</scope>
    <source>
        <strain evidence="4">cv. DUN x IM62</strain>
    </source>
</reference>
<dbReference type="GO" id="GO:0098542">
    <property type="term" value="P:defense response to other organism"/>
    <property type="evidence" value="ECO:0007669"/>
    <property type="project" value="InterPro"/>
</dbReference>
<dbReference type="GO" id="GO:0005886">
    <property type="term" value="C:plasma membrane"/>
    <property type="evidence" value="ECO:0000318"/>
    <property type="project" value="GO_Central"/>
</dbReference>
<protein>
    <recommendedName>
        <fullName evidence="5">Late embryogenesis abundant protein LEA-2 subgroup domain-containing protein</fullName>
    </recommendedName>
</protein>
<evidence type="ECO:0000256" key="1">
    <source>
        <dbReference type="ARBA" id="ARBA00004370"/>
    </source>
</evidence>
<dbReference type="Proteomes" id="UP000030748">
    <property type="component" value="Unassembled WGS sequence"/>
</dbReference>
<evidence type="ECO:0000256" key="2">
    <source>
        <dbReference type="ARBA" id="ARBA00023136"/>
    </source>
</evidence>
<dbReference type="AlphaFoldDB" id="A0A022QB75"/>
<comment type="subcellular location">
    <subcellularLocation>
        <location evidence="1">Membrane</location>
    </subcellularLocation>
</comment>
<dbReference type="EMBL" id="KI632106">
    <property type="protein sequence ID" value="EYU24874.1"/>
    <property type="molecule type" value="Genomic_DNA"/>
</dbReference>
<keyword evidence="4" id="KW-1185">Reference proteome</keyword>
<dbReference type="InterPro" id="IPR044839">
    <property type="entry name" value="NDR1-like"/>
</dbReference>
<organism evidence="3 4">
    <name type="scientific">Erythranthe guttata</name>
    <name type="common">Yellow monkey flower</name>
    <name type="synonym">Mimulus guttatus</name>
    <dbReference type="NCBI Taxonomy" id="4155"/>
    <lineage>
        <taxon>Eukaryota</taxon>
        <taxon>Viridiplantae</taxon>
        <taxon>Streptophyta</taxon>
        <taxon>Embryophyta</taxon>
        <taxon>Tracheophyta</taxon>
        <taxon>Spermatophyta</taxon>
        <taxon>Magnoliopsida</taxon>
        <taxon>eudicotyledons</taxon>
        <taxon>Gunneridae</taxon>
        <taxon>Pentapetalae</taxon>
        <taxon>asterids</taxon>
        <taxon>lamiids</taxon>
        <taxon>Lamiales</taxon>
        <taxon>Phrymaceae</taxon>
        <taxon>Erythranthe</taxon>
    </lineage>
</organism>
<dbReference type="PANTHER" id="PTHR31415">
    <property type="entry name" value="OS05G0367900 PROTEIN"/>
    <property type="match status" value="1"/>
</dbReference>
<evidence type="ECO:0000313" key="3">
    <source>
        <dbReference type="EMBL" id="EYU24874.1"/>
    </source>
</evidence>
<evidence type="ECO:0008006" key="5">
    <source>
        <dbReference type="Google" id="ProtNLM"/>
    </source>
</evidence>
<gene>
    <name evidence="3" type="ORF">MIMGU_mgv1a019905mg</name>
</gene>
<name>A0A022QB75_ERYGU</name>
<dbReference type="GO" id="GO:0009506">
    <property type="term" value="C:plasmodesma"/>
    <property type="evidence" value="ECO:0000318"/>
    <property type="project" value="GO_Central"/>
</dbReference>
<evidence type="ECO:0000313" key="4">
    <source>
        <dbReference type="Proteomes" id="UP000030748"/>
    </source>
</evidence>
<proteinExistence type="predicted"/>